<dbReference type="GO" id="GO:0016651">
    <property type="term" value="F:oxidoreductase activity, acting on NAD(P)H"/>
    <property type="evidence" value="ECO:0007669"/>
    <property type="project" value="TreeGrafter"/>
</dbReference>
<dbReference type="SMART" id="SM00829">
    <property type="entry name" value="PKS_ER"/>
    <property type="match status" value="1"/>
</dbReference>
<dbReference type="InterPro" id="IPR013149">
    <property type="entry name" value="ADH-like_C"/>
</dbReference>
<dbReference type="PANTHER" id="PTHR48106:SF18">
    <property type="entry name" value="QUINONE OXIDOREDUCTASE PIG3"/>
    <property type="match status" value="1"/>
</dbReference>
<keyword evidence="5" id="KW-1185">Reference proteome</keyword>
<name>A0A0H4WWY2_9BACT</name>
<dbReference type="NCBIfam" id="TIGR02824">
    <property type="entry name" value="quinone_pig3"/>
    <property type="match status" value="1"/>
</dbReference>
<dbReference type="InterPro" id="IPR011032">
    <property type="entry name" value="GroES-like_sf"/>
</dbReference>
<dbReference type="InterPro" id="IPR036291">
    <property type="entry name" value="NAD(P)-bd_dom_sf"/>
</dbReference>
<evidence type="ECO:0000256" key="2">
    <source>
        <dbReference type="ARBA" id="ARBA00023002"/>
    </source>
</evidence>
<dbReference type="AlphaFoldDB" id="A0A0H4WWY2"/>
<organism evidence="4 5">
    <name type="scientific">Pseudomyxococcus hansupus</name>
    <dbReference type="NCBI Taxonomy" id="1297742"/>
    <lineage>
        <taxon>Bacteria</taxon>
        <taxon>Pseudomonadati</taxon>
        <taxon>Myxococcota</taxon>
        <taxon>Myxococcia</taxon>
        <taxon>Myxococcales</taxon>
        <taxon>Cystobacterineae</taxon>
        <taxon>Myxococcaceae</taxon>
        <taxon>Pseudomyxococcus</taxon>
    </lineage>
</organism>
<keyword evidence="2" id="KW-0560">Oxidoreductase</keyword>
<reference evidence="4 5" key="1">
    <citation type="journal article" date="2016" name="PLoS ONE">
        <title>Complete Genome Sequence and Comparative Genomics of a Novel Myxobacterium Myxococcus hansupus.</title>
        <authorList>
            <person name="Sharma G."/>
            <person name="Narwani T."/>
            <person name="Subramanian S."/>
        </authorList>
    </citation>
    <scope>NUCLEOTIDE SEQUENCE [LARGE SCALE GENOMIC DNA]</scope>
    <source>
        <strain evidence="5">mixupus</strain>
    </source>
</reference>
<protein>
    <submittedName>
        <fullName evidence="4">Quinone oxidoreductase</fullName>
    </submittedName>
</protein>
<dbReference type="GO" id="GO:0070402">
    <property type="term" value="F:NADPH binding"/>
    <property type="evidence" value="ECO:0007669"/>
    <property type="project" value="TreeGrafter"/>
</dbReference>
<dbReference type="SUPFAM" id="SSF51735">
    <property type="entry name" value="NAD(P)-binding Rossmann-fold domains"/>
    <property type="match status" value="1"/>
</dbReference>
<dbReference type="STRING" id="1297742.A176_004231"/>
<dbReference type="SUPFAM" id="SSF50129">
    <property type="entry name" value="GroES-like"/>
    <property type="match status" value="1"/>
</dbReference>
<dbReference type="Gene3D" id="3.40.50.720">
    <property type="entry name" value="NAD(P)-binding Rossmann-like Domain"/>
    <property type="match status" value="1"/>
</dbReference>
<dbReference type="EMBL" id="CP012109">
    <property type="protein sequence ID" value="AKQ67319.1"/>
    <property type="molecule type" value="Genomic_DNA"/>
</dbReference>
<dbReference type="Gene3D" id="3.90.180.10">
    <property type="entry name" value="Medium-chain alcohol dehydrogenases, catalytic domain"/>
    <property type="match status" value="1"/>
</dbReference>
<dbReference type="KEGG" id="mym:A176_004231"/>
<dbReference type="Proteomes" id="UP000009026">
    <property type="component" value="Chromosome"/>
</dbReference>
<dbReference type="PATRIC" id="fig|1297742.4.peg.4274"/>
<dbReference type="InterPro" id="IPR013154">
    <property type="entry name" value="ADH-like_N"/>
</dbReference>
<evidence type="ECO:0000313" key="5">
    <source>
        <dbReference type="Proteomes" id="UP000009026"/>
    </source>
</evidence>
<dbReference type="Pfam" id="PF08240">
    <property type="entry name" value="ADH_N"/>
    <property type="match status" value="1"/>
</dbReference>
<proteinExistence type="predicted"/>
<gene>
    <name evidence="4" type="ORF">A176_004231</name>
</gene>
<feature type="domain" description="Enoyl reductase (ER)" evidence="3">
    <location>
        <begin position="10"/>
        <end position="323"/>
    </location>
</feature>
<dbReference type="eggNOG" id="COG0604">
    <property type="taxonomic scope" value="Bacteria"/>
</dbReference>
<dbReference type="InterPro" id="IPR020843">
    <property type="entry name" value="ER"/>
</dbReference>
<dbReference type="CDD" id="cd05276">
    <property type="entry name" value="p53_inducible_oxidoreductase"/>
    <property type="match status" value="1"/>
</dbReference>
<accession>A0A0H4WWY2</accession>
<dbReference type="Pfam" id="PF00107">
    <property type="entry name" value="ADH_zinc_N"/>
    <property type="match status" value="1"/>
</dbReference>
<dbReference type="InterPro" id="IPR014189">
    <property type="entry name" value="Quinone_OxRdtase_PIG3"/>
</dbReference>
<keyword evidence="1" id="KW-0521">NADP</keyword>
<sequence length="332" mass="35954">MRAVVFEGSGGPEVVKLREVPRPVPTREALLVKVQATALNRADLLQRQGEYHVPEGQSAIPGVEVAGTVEAWGEDVKGFTHGQPVFGVVEGGGLAEYCLLDQGMAIPIPSCFDFAEAAATAESCLTANETLFTLGDLKPGQAVLIHAAASSIGTTMVQMARHVGATTYCTVGSHRKAEALRALGADAVFNYREQDFVHEVLQRTRGEGVPLVMDFIGGAYLERNLAVMGHEGCLVLVGLLDGMSAQVDLLRIVQRRLQLKGSSLRLRPMQEKREVNARFRERWTEVLTQGGLRPVIHARYPLEDVGAALAEMEANRNIGKLVLTLERNVSHA</sequence>
<evidence type="ECO:0000313" key="4">
    <source>
        <dbReference type="EMBL" id="AKQ67319.1"/>
    </source>
</evidence>
<dbReference type="PANTHER" id="PTHR48106">
    <property type="entry name" value="QUINONE OXIDOREDUCTASE PIG3-RELATED"/>
    <property type="match status" value="1"/>
</dbReference>
<dbReference type="OrthoDB" id="9780520at2"/>
<evidence type="ECO:0000256" key="1">
    <source>
        <dbReference type="ARBA" id="ARBA00022857"/>
    </source>
</evidence>
<evidence type="ECO:0000259" key="3">
    <source>
        <dbReference type="SMART" id="SM00829"/>
    </source>
</evidence>
<dbReference type="RefSeq" id="WP_002634947.1">
    <property type="nucleotide sequence ID" value="NZ_CP012109.1"/>
</dbReference>